<evidence type="ECO:0000313" key="2">
    <source>
        <dbReference type="Proteomes" id="UP000014974"/>
    </source>
</evidence>
<organism evidence="1 2">
    <name type="scientific">Cyclobacterium qasimii M12-11B</name>
    <dbReference type="NCBI Taxonomy" id="641524"/>
    <lineage>
        <taxon>Bacteria</taxon>
        <taxon>Pseudomonadati</taxon>
        <taxon>Bacteroidota</taxon>
        <taxon>Cytophagia</taxon>
        <taxon>Cytophagales</taxon>
        <taxon>Cyclobacteriaceae</taxon>
        <taxon>Cyclobacterium</taxon>
    </lineage>
</organism>
<protein>
    <submittedName>
        <fullName evidence="1">SAM-dependent methyltransferase</fullName>
    </submittedName>
</protein>
<keyword evidence="1" id="KW-0489">Methyltransferase</keyword>
<dbReference type="GO" id="GO:0032259">
    <property type="term" value="P:methylation"/>
    <property type="evidence" value="ECO:0007669"/>
    <property type="project" value="UniProtKB-KW"/>
</dbReference>
<dbReference type="GO" id="GO:0008168">
    <property type="term" value="F:methyltransferase activity"/>
    <property type="evidence" value="ECO:0007669"/>
    <property type="project" value="UniProtKB-KW"/>
</dbReference>
<accession>S7VEA3</accession>
<dbReference type="Proteomes" id="UP000014974">
    <property type="component" value="Unassembled WGS sequence"/>
</dbReference>
<name>S7VEA3_9BACT</name>
<dbReference type="STRING" id="641524.ADICYQ_2643"/>
<dbReference type="AlphaFoldDB" id="S7VEA3"/>
<proteinExistence type="predicted"/>
<dbReference type="RefSeq" id="WP_020892888.1">
    <property type="nucleotide sequence ID" value="NZ_ATNM01000105.1"/>
</dbReference>
<reference evidence="1 2" key="1">
    <citation type="journal article" date="2013" name="Genome Announc.">
        <title>Draft Genome Sequence of Cyclobacterium qasimii Strain M12-11BT, Isolated from Arctic Marine Sediment.</title>
        <authorList>
            <person name="Shivaji S."/>
            <person name="Ara S."/>
            <person name="Singh A."/>
            <person name="Kumar Pinnaka A."/>
        </authorList>
    </citation>
    <scope>NUCLEOTIDE SEQUENCE [LARGE SCALE GENOMIC DNA]</scope>
    <source>
        <strain evidence="1 2">M12-11B</strain>
    </source>
</reference>
<sequence length="175" mass="20373">MCKEELTSGIHNPPCDFPWLLAEAYYHNPMQLKDEFLSQEFIHLNTYAVEGMSWLDKNYFANMENSERRETLLELIRITENDCNLLPFSPHMMIAIKKKHLMKNKAHYFKALIENKGRINEIDLGEKIGLDEEETRKIIVVLLSENKIKHEGNGVCNYSLMKTVRKSKTGIQPMG</sequence>
<keyword evidence="1" id="KW-0808">Transferase</keyword>
<dbReference type="PATRIC" id="fig|641524.5.peg.2622"/>
<gene>
    <name evidence="1" type="ORF">ADICYQ_2643</name>
</gene>
<evidence type="ECO:0000313" key="1">
    <source>
        <dbReference type="EMBL" id="EPR68351.1"/>
    </source>
</evidence>
<dbReference type="EMBL" id="ATNM01000105">
    <property type="protein sequence ID" value="EPR68351.1"/>
    <property type="molecule type" value="Genomic_DNA"/>
</dbReference>
<comment type="caution">
    <text evidence="1">The sequence shown here is derived from an EMBL/GenBank/DDBJ whole genome shotgun (WGS) entry which is preliminary data.</text>
</comment>
<dbReference type="eggNOG" id="COG2226">
    <property type="taxonomic scope" value="Bacteria"/>
</dbReference>